<evidence type="ECO:0000256" key="1">
    <source>
        <dbReference type="SAM" id="MobiDB-lite"/>
    </source>
</evidence>
<dbReference type="Pfam" id="PF13827">
    <property type="entry name" value="DUF4189"/>
    <property type="match status" value="1"/>
</dbReference>
<organism evidence="4 5">
    <name type="scientific">Actinomadura keratinilytica</name>
    <dbReference type="NCBI Taxonomy" id="547461"/>
    <lineage>
        <taxon>Bacteria</taxon>
        <taxon>Bacillati</taxon>
        <taxon>Actinomycetota</taxon>
        <taxon>Actinomycetes</taxon>
        <taxon>Streptosporangiales</taxon>
        <taxon>Thermomonosporaceae</taxon>
        <taxon>Actinomadura</taxon>
    </lineage>
</organism>
<evidence type="ECO:0000256" key="2">
    <source>
        <dbReference type="SAM" id="Phobius"/>
    </source>
</evidence>
<evidence type="ECO:0000313" key="5">
    <source>
        <dbReference type="Proteomes" id="UP001500266"/>
    </source>
</evidence>
<reference evidence="5" key="1">
    <citation type="journal article" date="2019" name="Int. J. Syst. Evol. Microbiol.">
        <title>The Global Catalogue of Microorganisms (GCM) 10K type strain sequencing project: providing services to taxonomists for standard genome sequencing and annotation.</title>
        <authorList>
            <consortium name="The Broad Institute Genomics Platform"/>
            <consortium name="The Broad Institute Genome Sequencing Center for Infectious Disease"/>
            <person name="Wu L."/>
            <person name="Ma J."/>
        </authorList>
    </citation>
    <scope>NUCLEOTIDE SEQUENCE [LARGE SCALE GENOMIC DNA]</scope>
    <source>
        <strain evidence="5">JCM 17316</strain>
    </source>
</reference>
<feature type="region of interest" description="Disordered" evidence="1">
    <location>
        <begin position="1"/>
        <end position="36"/>
    </location>
</feature>
<comment type="caution">
    <text evidence="4">The sequence shown here is derived from an EMBL/GenBank/DDBJ whole genome shotgun (WGS) entry which is preliminary data.</text>
</comment>
<protein>
    <recommendedName>
        <fullName evidence="3">DUF4189 domain-containing protein</fullName>
    </recommendedName>
</protein>
<evidence type="ECO:0000259" key="3">
    <source>
        <dbReference type="Pfam" id="PF13827"/>
    </source>
</evidence>
<dbReference type="InterPro" id="IPR025240">
    <property type="entry name" value="DUF4189"/>
</dbReference>
<evidence type="ECO:0000313" key="4">
    <source>
        <dbReference type="EMBL" id="GAA4126642.1"/>
    </source>
</evidence>
<feature type="compositionally biased region" description="Polar residues" evidence="1">
    <location>
        <begin position="71"/>
        <end position="80"/>
    </location>
</feature>
<sequence length="218" mass="22578">MQPPQPPHGGYPPGYGPPAGPPAPPGSPGWGPPGPQPPNNNPAIVIIVVFAAFVLLVGGGAVLWLLVGSDDSSSTPTAARSTLRIPTYSPPTYSPPTYSTPTYDPPTYTPRAAPSTESTYAPPRLYYGAIAVAPNGAVGKSWDYSSAAAARRRALNECPASGCKVLTTFVNGCGAVAYNPKTNKYWGGSGKTRSAAQKDAISNAGGGRWITWVCTTRY</sequence>
<name>A0ABP7XVQ6_9ACTN</name>
<dbReference type="EMBL" id="BAABDO010000001">
    <property type="protein sequence ID" value="GAA4126642.1"/>
    <property type="molecule type" value="Genomic_DNA"/>
</dbReference>
<keyword evidence="2" id="KW-0472">Membrane</keyword>
<gene>
    <name evidence="4" type="ORF">GCM10022416_00430</name>
</gene>
<keyword evidence="5" id="KW-1185">Reference proteome</keyword>
<proteinExistence type="predicted"/>
<feature type="transmembrane region" description="Helical" evidence="2">
    <location>
        <begin position="43"/>
        <end position="67"/>
    </location>
</feature>
<accession>A0ABP7XVQ6</accession>
<keyword evidence="2" id="KW-0812">Transmembrane</keyword>
<dbReference type="Proteomes" id="UP001500266">
    <property type="component" value="Unassembled WGS sequence"/>
</dbReference>
<feature type="domain" description="DUF4189" evidence="3">
    <location>
        <begin position="127"/>
        <end position="203"/>
    </location>
</feature>
<keyword evidence="2" id="KW-1133">Transmembrane helix</keyword>
<feature type="region of interest" description="Disordered" evidence="1">
    <location>
        <begin position="71"/>
        <end position="105"/>
    </location>
</feature>